<dbReference type="EMBL" id="JAAWWK010000007">
    <property type="protein sequence ID" value="NKI19353.1"/>
    <property type="molecule type" value="Genomic_DNA"/>
</dbReference>
<dbReference type="RefSeq" id="WP_168451871.1">
    <property type="nucleotide sequence ID" value="NZ_JAAWWK010000007.1"/>
</dbReference>
<proteinExistence type="predicted"/>
<organism evidence="1 2">
    <name type="scientific">Spongiibacter thalassae</name>
    <dbReference type="NCBI Taxonomy" id="2721624"/>
    <lineage>
        <taxon>Bacteria</taxon>
        <taxon>Pseudomonadati</taxon>
        <taxon>Pseudomonadota</taxon>
        <taxon>Gammaproteobacteria</taxon>
        <taxon>Cellvibrionales</taxon>
        <taxon>Spongiibacteraceae</taxon>
        <taxon>Spongiibacter</taxon>
    </lineage>
</organism>
<name>A0ABX1GLT7_9GAMM</name>
<protein>
    <recommendedName>
        <fullName evidence="3">Lipoprotein</fullName>
    </recommendedName>
</protein>
<reference evidence="1 2" key="1">
    <citation type="submission" date="2020-04" db="EMBL/GenBank/DDBJ databases">
        <authorList>
            <person name="Yoon J."/>
        </authorList>
    </citation>
    <scope>NUCLEOTIDE SEQUENCE [LARGE SCALE GENOMIC DNA]</scope>
    <source>
        <strain evidence="1 2">KMU-166</strain>
    </source>
</reference>
<comment type="caution">
    <text evidence="1">The sequence shown here is derived from an EMBL/GenBank/DDBJ whole genome shotgun (WGS) entry which is preliminary data.</text>
</comment>
<accession>A0ABX1GLT7</accession>
<evidence type="ECO:0008006" key="3">
    <source>
        <dbReference type="Google" id="ProtNLM"/>
    </source>
</evidence>
<sequence length="105" mass="11934">MRKLPFHHLKVSTLIAACAASQLGCSNFERRYDYSAEQPTTAPFHRIVSDHDNDGVRDFGDLCVTNGDNYFVNSDGCDPYREAEHYHPFARPEQCKLFHTGSNQP</sequence>
<gene>
    <name evidence="1" type="ORF">HCU74_18255</name>
</gene>
<dbReference type="Proteomes" id="UP000765845">
    <property type="component" value="Unassembled WGS sequence"/>
</dbReference>
<evidence type="ECO:0000313" key="1">
    <source>
        <dbReference type="EMBL" id="NKI19353.1"/>
    </source>
</evidence>
<keyword evidence="2" id="KW-1185">Reference proteome</keyword>
<evidence type="ECO:0000313" key="2">
    <source>
        <dbReference type="Proteomes" id="UP000765845"/>
    </source>
</evidence>